<gene>
    <name evidence="1" type="ORF">GMARGA_LOCUS10659</name>
</gene>
<comment type="caution">
    <text evidence="1">The sequence shown here is derived from an EMBL/GenBank/DDBJ whole genome shotgun (WGS) entry which is preliminary data.</text>
</comment>
<proteinExistence type="predicted"/>
<dbReference type="Gene3D" id="1.25.40.10">
    <property type="entry name" value="Tetratricopeptide repeat domain"/>
    <property type="match status" value="1"/>
</dbReference>
<accession>A0ABN7UU01</accession>
<keyword evidence="2" id="KW-1185">Reference proteome</keyword>
<name>A0ABN7UU01_GIGMA</name>
<reference evidence="1 2" key="1">
    <citation type="submission" date="2021-06" db="EMBL/GenBank/DDBJ databases">
        <authorList>
            <person name="Kallberg Y."/>
            <person name="Tangrot J."/>
            <person name="Rosling A."/>
        </authorList>
    </citation>
    <scope>NUCLEOTIDE SEQUENCE [LARGE SCALE GENOMIC DNA]</scope>
    <source>
        <strain evidence="1 2">120-4 pot B 10/14</strain>
    </source>
</reference>
<protein>
    <submittedName>
        <fullName evidence="1">23832_t:CDS:1</fullName>
    </submittedName>
</protein>
<dbReference type="SUPFAM" id="SSF81901">
    <property type="entry name" value="HCP-like"/>
    <property type="match status" value="1"/>
</dbReference>
<dbReference type="Proteomes" id="UP000789901">
    <property type="component" value="Unassembled WGS sequence"/>
</dbReference>
<dbReference type="EMBL" id="CAJVQB010006009">
    <property type="protein sequence ID" value="CAG8675341.1"/>
    <property type="molecule type" value="Genomic_DNA"/>
</dbReference>
<sequence length="160" mass="18728">MVIRIAKFDVLKSGESLLEINDCSEIEEEVPGKVVVIPLKDYIDMHKKKEYKSAWECFKQNAELNDPVTKFWVGYYLCYGHHGEKDLITSRKYFKEAADENNYSEAQCKYVVLLIVDLSKETDETAKGKLRKEILRYFELATNNPNVETLMQCIIWEIFI</sequence>
<organism evidence="1 2">
    <name type="scientific">Gigaspora margarita</name>
    <dbReference type="NCBI Taxonomy" id="4874"/>
    <lineage>
        <taxon>Eukaryota</taxon>
        <taxon>Fungi</taxon>
        <taxon>Fungi incertae sedis</taxon>
        <taxon>Mucoromycota</taxon>
        <taxon>Glomeromycotina</taxon>
        <taxon>Glomeromycetes</taxon>
        <taxon>Diversisporales</taxon>
        <taxon>Gigasporaceae</taxon>
        <taxon>Gigaspora</taxon>
    </lineage>
</organism>
<evidence type="ECO:0000313" key="2">
    <source>
        <dbReference type="Proteomes" id="UP000789901"/>
    </source>
</evidence>
<dbReference type="InterPro" id="IPR011990">
    <property type="entry name" value="TPR-like_helical_dom_sf"/>
</dbReference>
<evidence type="ECO:0000313" key="1">
    <source>
        <dbReference type="EMBL" id="CAG8675341.1"/>
    </source>
</evidence>